<feature type="region of interest" description="Disordered" evidence="1">
    <location>
        <begin position="293"/>
        <end position="379"/>
    </location>
</feature>
<dbReference type="GeneID" id="41963463"/>
<keyword evidence="2" id="KW-1185">Reference proteome</keyword>
<feature type="compositionally biased region" description="Polar residues" evidence="1">
    <location>
        <begin position="125"/>
        <end position="136"/>
    </location>
</feature>
<feature type="region of interest" description="Disordered" evidence="1">
    <location>
        <begin position="125"/>
        <end position="281"/>
    </location>
</feature>
<sequence length="379" mass="41375">MPRNSLDATKSTTGLGALRRFSSTFSLKSENSSEPNGKPESSKHRFTKMLGTVFPTTRRRSPSPVTKPKTTPQIPAQSSPRTTPVRSATASPIRREQIRIIRDPLPIRPPRPFCPATNHIIASLQRGSSPVRQQQPPDARQADITGDGSLVLYKPPPPTPTQQQAYTQQFRETQTHRHAAGSPRPPTRDTATPTSPFHRNDPDHARQPPPQPRQETPHRVRPPHMTAGRRRSSPSPDPASIMAAFPSPPSCPPPPEWIREQAAAGNPAWKSSMSDSGPSRRSLLWKRLKRWGERVRGRLGPSSRSRRLRGKGKVSSGAEGVDDKRPMSDPSPPPPRPCSSVYSTGSGTCFAESEGRASAAGARLSWPGSSRPPVGASWV</sequence>
<reference evidence="3" key="2">
    <citation type="submission" date="2019-10" db="EMBL/GenBank/DDBJ databases">
        <authorList>
            <consortium name="NCBI Genome Project"/>
        </authorList>
    </citation>
    <scope>NUCLEOTIDE SEQUENCE</scope>
    <source>
        <strain evidence="3">NI907</strain>
    </source>
</reference>
<feature type="compositionally biased region" description="Polar residues" evidence="1">
    <location>
        <begin position="73"/>
        <end position="90"/>
    </location>
</feature>
<feature type="compositionally biased region" description="Polar residues" evidence="1">
    <location>
        <begin position="26"/>
        <end position="35"/>
    </location>
</feature>
<gene>
    <name evidence="3" type="ORF">PgNI_08559</name>
</gene>
<feature type="compositionally biased region" description="Basic residues" evidence="1">
    <location>
        <begin position="219"/>
        <end position="232"/>
    </location>
</feature>
<dbReference type="RefSeq" id="XP_030978673.1">
    <property type="nucleotide sequence ID" value="XM_031128555.1"/>
</dbReference>
<accession>A0A6P8AUS9</accession>
<feature type="compositionally biased region" description="Low complexity" evidence="1">
    <location>
        <begin position="62"/>
        <end position="72"/>
    </location>
</feature>
<dbReference type="AlphaFoldDB" id="A0A6P8AUS9"/>
<feature type="region of interest" description="Disordered" evidence="1">
    <location>
        <begin position="26"/>
        <end position="98"/>
    </location>
</feature>
<dbReference type="Proteomes" id="UP000515153">
    <property type="component" value="Chromosome V"/>
</dbReference>
<evidence type="ECO:0000256" key="1">
    <source>
        <dbReference type="SAM" id="MobiDB-lite"/>
    </source>
</evidence>
<proteinExistence type="predicted"/>
<reference evidence="3" key="3">
    <citation type="submission" date="2025-08" db="UniProtKB">
        <authorList>
            <consortium name="RefSeq"/>
        </authorList>
    </citation>
    <scope>IDENTIFICATION</scope>
    <source>
        <strain evidence="3">NI907</strain>
    </source>
</reference>
<organism evidence="2 3">
    <name type="scientific">Pyricularia grisea</name>
    <name type="common">Crabgrass-specific blast fungus</name>
    <name type="synonym">Magnaporthe grisea</name>
    <dbReference type="NCBI Taxonomy" id="148305"/>
    <lineage>
        <taxon>Eukaryota</taxon>
        <taxon>Fungi</taxon>
        <taxon>Dikarya</taxon>
        <taxon>Ascomycota</taxon>
        <taxon>Pezizomycotina</taxon>
        <taxon>Sordariomycetes</taxon>
        <taxon>Sordariomycetidae</taxon>
        <taxon>Magnaporthales</taxon>
        <taxon>Pyriculariaceae</taxon>
        <taxon>Pyricularia</taxon>
    </lineage>
</organism>
<evidence type="ECO:0000313" key="3">
    <source>
        <dbReference type="RefSeq" id="XP_030978673.1"/>
    </source>
</evidence>
<evidence type="ECO:0000313" key="2">
    <source>
        <dbReference type="Proteomes" id="UP000515153"/>
    </source>
</evidence>
<name>A0A6P8AUS9_PYRGI</name>
<reference evidence="2 3" key="1">
    <citation type="journal article" date="2019" name="Mol. Biol. Evol.">
        <title>Blast fungal genomes show frequent chromosomal changes, gene gains and losses, and effector gene turnover.</title>
        <authorList>
            <person name="Gomez Luciano L.B."/>
            <person name="Jason Tsai I."/>
            <person name="Chuma I."/>
            <person name="Tosa Y."/>
            <person name="Chen Y.H."/>
            <person name="Li J.Y."/>
            <person name="Li M.Y."/>
            <person name="Jade Lu M.Y."/>
            <person name="Nakayashiki H."/>
            <person name="Li W.H."/>
        </authorList>
    </citation>
    <scope>NUCLEOTIDE SEQUENCE [LARGE SCALE GENOMIC DNA]</scope>
    <source>
        <strain evidence="2 3">NI907</strain>
    </source>
</reference>
<feature type="compositionally biased region" description="Low complexity" evidence="1">
    <location>
        <begin position="271"/>
        <end position="281"/>
    </location>
</feature>
<feature type="compositionally biased region" description="Pro residues" evidence="1">
    <location>
        <begin position="246"/>
        <end position="256"/>
    </location>
</feature>
<dbReference type="KEGG" id="pgri:PgNI_08559"/>
<protein>
    <submittedName>
        <fullName evidence="3">Uncharacterized protein</fullName>
    </submittedName>
</protein>